<protein>
    <submittedName>
        <fullName evidence="4">TetR/AcrR family transcriptional regulator</fullName>
    </submittedName>
</protein>
<dbReference type="PANTHER" id="PTHR30055">
    <property type="entry name" value="HTH-TYPE TRANSCRIPTIONAL REGULATOR RUTR"/>
    <property type="match status" value="1"/>
</dbReference>
<proteinExistence type="predicted"/>
<comment type="caution">
    <text evidence="4">The sequence shown here is derived from an EMBL/GenBank/DDBJ whole genome shotgun (WGS) entry which is preliminary data.</text>
</comment>
<dbReference type="OrthoDB" id="5816932at2"/>
<reference evidence="4 5" key="1">
    <citation type="submission" date="2018-02" db="EMBL/GenBank/DDBJ databases">
        <title>novel marine gammaproteobacteria from coastal saline agro ecosystem.</title>
        <authorList>
            <person name="Krishnan R."/>
            <person name="Ramesh Kumar N."/>
        </authorList>
    </citation>
    <scope>NUCLEOTIDE SEQUENCE [LARGE SCALE GENOMIC DNA]</scope>
    <source>
        <strain evidence="4 5">228</strain>
    </source>
</reference>
<dbReference type="PROSITE" id="PS50977">
    <property type="entry name" value="HTH_TETR_2"/>
    <property type="match status" value="1"/>
</dbReference>
<dbReference type="EMBL" id="PRLP01000058">
    <property type="protein sequence ID" value="PPC75971.1"/>
    <property type="molecule type" value="Genomic_DNA"/>
</dbReference>
<keyword evidence="1 2" id="KW-0238">DNA-binding</keyword>
<sequence>MVTTDNKSQTKTERDQQRRELILDAAQHHVVELGFHRTSMAMIAESSGLSVGQIYRYFENKEAIIAALVERMTNQRLQWMELEKGWLKPVEWNESSMAPARIADADRALLLEIQAEAARNPAIAEISYQAHLTLQAKAVSLLRKAFPEADDDYLKLIVELRATLIQGMMLRRYDARDMDQGKMTRFCMELLLSLLNDPLDAPQPH</sequence>
<dbReference type="PANTHER" id="PTHR30055:SF223">
    <property type="entry name" value="HTH-TYPE TRANSCRIPTIONAL REGULATOR UIDR"/>
    <property type="match status" value="1"/>
</dbReference>
<dbReference type="Gene3D" id="1.10.357.10">
    <property type="entry name" value="Tetracycline Repressor, domain 2"/>
    <property type="match status" value="1"/>
</dbReference>
<accession>A0A2S5KMD6</accession>
<evidence type="ECO:0000313" key="4">
    <source>
        <dbReference type="EMBL" id="PPC75971.1"/>
    </source>
</evidence>
<dbReference type="InterPro" id="IPR009057">
    <property type="entry name" value="Homeodomain-like_sf"/>
</dbReference>
<dbReference type="InterPro" id="IPR050109">
    <property type="entry name" value="HTH-type_TetR-like_transc_reg"/>
</dbReference>
<dbReference type="InterPro" id="IPR023772">
    <property type="entry name" value="DNA-bd_HTH_TetR-type_CS"/>
</dbReference>
<name>A0A2S5KMD6_9PROT</name>
<organism evidence="4 5">
    <name type="scientific">Proteobacteria bacterium 228</name>
    <dbReference type="NCBI Taxonomy" id="2083153"/>
    <lineage>
        <taxon>Bacteria</taxon>
        <taxon>Pseudomonadati</taxon>
        <taxon>Pseudomonadota</taxon>
    </lineage>
</organism>
<dbReference type="SUPFAM" id="SSF46689">
    <property type="entry name" value="Homeodomain-like"/>
    <property type="match status" value="1"/>
</dbReference>
<feature type="domain" description="HTH tetR-type" evidence="3">
    <location>
        <begin position="16"/>
        <end position="76"/>
    </location>
</feature>
<dbReference type="AlphaFoldDB" id="A0A2S5KMD6"/>
<dbReference type="Pfam" id="PF00440">
    <property type="entry name" value="TetR_N"/>
    <property type="match status" value="1"/>
</dbReference>
<evidence type="ECO:0000256" key="2">
    <source>
        <dbReference type="PROSITE-ProRule" id="PRU00335"/>
    </source>
</evidence>
<evidence type="ECO:0000256" key="1">
    <source>
        <dbReference type="ARBA" id="ARBA00023125"/>
    </source>
</evidence>
<gene>
    <name evidence="4" type="ORF">C4K68_17505</name>
</gene>
<dbReference type="Proteomes" id="UP000238196">
    <property type="component" value="Unassembled WGS sequence"/>
</dbReference>
<dbReference type="InterPro" id="IPR001647">
    <property type="entry name" value="HTH_TetR"/>
</dbReference>
<dbReference type="PRINTS" id="PR00455">
    <property type="entry name" value="HTHTETR"/>
</dbReference>
<feature type="DNA-binding region" description="H-T-H motif" evidence="2">
    <location>
        <begin position="39"/>
        <end position="58"/>
    </location>
</feature>
<dbReference type="GO" id="GO:0003700">
    <property type="term" value="F:DNA-binding transcription factor activity"/>
    <property type="evidence" value="ECO:0007669"/>
    <property type="project" value="TreeGrafter"/>
</dbReference>
<evidence type="ECO:0000259" key="3">
    <source>
        <dbReference type="PROSITE" id="PS50977"/>
    </source>
</evidence>
<evidence type="ECO:0000313" key="5">
    <source>
        <dbReference type="Proteomes" id="UP000238196"/>
    </source>
</evidence>
<dbReference type="PROSITE" id="PS01081">
    <property type="entry name" value="HTH_TETR_1"/>
    <property type="match status" value="1"/>
</dbReference>
<dbReference type="GO" id="GO:0000976">
    <property type="term" value="F:transcription cis-regulatory region binding"/>
    <property type="evidence" value="ECO:0007669"/>
    <property type="project" value="TreeGrafter"/>
</dbReference>